<dbReference type="EMBL" id="BMMD01000002">
    <property type="protein sequence ID" value="GGJ71272.1"/>
    <property type="molecule type" value="Genomic_DNA"/>
</dbReference>
<dbReference type="PANTHER" id="PTHR12526:SF635">
    <property type="entry name" value="GLYCOSYL TRANSFERASE GROUP 1"/>
    <property type="match status" value="1"/>
</dbReference>
<evidence type="ECO:0000313" key="1">
    <source>
        <dbReference type="EMBL" id="GGJ71272.1"/>
    </source>
</evidence>
<keyword evidence="2" id="KW-1185">Reference proteome</keyword>
<proteinExistence type="predicted"/>
<dbReference type="CDD" id="cd03801">
    <property type="entry name" value="GT4_PimA-like"/>
    <property type="match status" value="1"/>
</dbReference>
<reference evidence="1" key="1">
    <citation type="journal article" date="2014" name="Int. J. Syst. Evol. Microbiol.">
        <title>Complete genome sequence of Corynebacterium casei LMG S-19264T (=DSM 44701T), isolated from a smear-ripened cheese.</title>
        <authorList>
            <consortium name="US DOE Joint Genome Institute (JGI-PGF)"/>
            <person name="Walter F."/>
            <person name="Albersmeier A."/>
            <person name="Kalinowski J."/>
            <person name="Ruckert C."/>
        </authorList>
    </citation>
    <scope>NUCLEOTIDE SEQUENCE</scope>
    <source>
        <strain evidence="1">CGMCC 1.8984</strain>
    </source>
</reference>
<evidence type="ECO:0008006" key="3">
    <source>
        <dbReference type="Google" id="ProtNLM"/>
    </source>
</evidence>
<dbReference type="RefSeq" id="WP_188741996.1">
    <property type="nucleotide sequence ID" value="NZ_BAABFW010000003.1"/>
</dbReference>
<comment type="caution">
    <text evidence="1">The sequence shown here is derived from an EMBL/GenBank/DDBJ whole genome shotgun (WGS) entry which is preliminary data.</text>
</comment>
<dbReference type="AlphaFoldDB" id="A0A917PCW6"/>
<dbReference type="Pfam" id="PF13692">
    <property type="entry name" value="Glyco_trans_1_4"/>
    <property type="match status" value="1"/>
</dbReference>
<evidence type="ECO:0000313" key="2">
    <source>
        <dbReference type="Proteomes" id="UP000636956"/>
    </source>
</evidence>
<protein>
    <recommendedName>
        <fullName evidence="3">Glycosyltransferase</fullName>
    </recommendedName>
</protein>
<name>A0A917PCW6_9MICO</name>
<organism evidence="1 2">
    <name type="scientific">Agromyces bauzanensis</name>
    <dbReference type="NCBI Taxonomy" id="1308924"/>
    <lineage>
        <taxon>Bacteria</taxon>
        <taxon>Bacillati</taxon>
        <taxon>Actinomycetota</taxon>
        <taxon>Actinomycetes</taxon>
        <taxon>Micrococcales</taxon>
        <taxon>Microbacteriaceae</taxon>
        <taxon>Agromyces</taxon>
    </lineage>
</organism>
<sequence length="480" mass="52766">MHSNEQCPTASVATTTRRNRRILVITGDPVGERMAGPAIRAWHIAAELAAEHDVRLVSTNGVTVRDAPFEVAEVSHHVPSTMNRHEEWADIIVLQGHALALFPVLERSQKVLVVDIYDPIHLEQLEQGRGLTIEHWTSQVFDATMALNHQLALGDFFLCASERQRLFWLGQLAAVGRVNPLTYLQDADLARLLTVAPFGIPAAEPEHTRNAVKGVIPGIGVDDKLVIWAGGIYNWFDPETLIRSIAAVAKRHDDVRLLFMGVAHPNPDVPEMDVVGRSLALAAELGVLGTHVFFNEQWVEYADRQNYLLEADAGVSTHFQHIETTFSFRTRILDYLWAGLPIVTTDGDAFAELVAAKGLGGVVPDSDVEALAAALESVLYDDAVHAAAAANVTRAREAFRWERTLAGLTEFCRNAGHAADRSGTGRAVGASLIMRRQAPAGWRRDLERVVHHLRVGGPRAAAAKTWQRLERKVGVRRSNS</sequence>
<dbReference type="Gene3D" id="3.40.50.2000">
    <property type="entry name" value="Glycogen Phosphorylase B"/>
    <property type="match status" value="1"/>
</dbReference>
<gene>
    <name evidence="1" type="ORF">GCM10011372_06480</name>
</gene>
<dbReference type="PANTHER" id="PTHR12526">
    <property type="entry name" value="GLYCOSYLTRANSFERASE"/>
    <property type="match status" value="1"/>
</dbReference>
<reference evidence="1" key="2">
    <citation type="submission" date="2020-09" db="EMBL/GenBank/DDBJ databases">
        <authorList>
            <person name="Sun Q."/>
            <person name="Zhou Y."/>
        </authorList>
    </citation>
    <scope>NUCLEOTIDE SEQUENCE</scope>
    <source>
        <strain evidence="1">CGMCC 1.8984</strain>
    </source>
</reference>
<dbReference type="Proteomes" id="UP000636956">
    <property type="component" value="Unassembled WGS sequence"/>
</dbReference>
<dbReference type="GO" id="GO:0016757">
    <property type="term" value="F:glycosyltransferase activity"/>
    <property type="evidence" value="ECO:0007669"/>
    <property type="project" value="TreeGrafter"/>
</dbReference>
<dbReference type="SUPFAM" id="SSF53756">
    <property type="entry name" value="UDP-Glycosyltransferase/glycogen phosphorylase"/>
    <property type="match status" value="1"/>
</dbReference>
<accession>A0A917PCW6</accession>